<comment type="caution">
    <text evidence="1">The sequence shown here is derived from an EMBL/GenBank/DDBJ whole genome shotgun (WGS) entry which is preliminary data.</text>
</comment>
<sequence length="227" mass="25433">MGDGQQTYNDIHLLCQSTAERIKQDFTIGGGGFIPARIIRSFLKVGETKRNIPIQAIGLSLYEALPDLGSKISHGGLLGRRILVVDEIDDSRKTLSYGTLALDLIPYALKELIKDINQQLELVQDTTERARLAESTKFGIFVVHNKLKEKAAEIPEGVAYFAGMDIDDVWVDYPWYVLFFSFVVECGKFGELTEAFYAGISREMVDILNHDELKRQDDEEKAAAGKQ</sequence>
<gene>
    <name evidence="1" type="ORF">QFC19_006686</name>
</gene>
<dbReference type="EMBL" id="JASBWR010000083">
    <property type="protein sequence ID" value="KAJ9097818.1"/>
    <property type="molecule type" value="Genomic_DNA"/>
</dbReference>
<reference evidence="1" key="1">
    <citation type="submission" date="2023-04" db="EMBL/GenBank/DDBJ databases">
        <title>Draft Genome sequencing of Naganishia species isolated from polar environments using Oxford Nanopore Technology.</title>
        <authorList>
            <person name="Leo P."/>
            <person name="Venkateswaran K."/>
        </authorList>
    </citation>
    <scope>NUCLEOTIDE SEQUENCE</scope>
    <source>
        <strain evidence="1">MNA-CCFEE 5261</strain>
    </source>
</reference>
<organism evidence="1 2">
    <name type="scientific">Naganishia cerealis</name>
    <dbReference type="NCBI Taxonomy" id="610337"/>
    <lineage>
        <taxon>Eukaryota</taxon>
        <taxon>Fungi</taxon>
        <taxon>Dikarya</taxon>
        <taxon>Basidiomycota</taxon>
        <taxon>Agaricomycotina</taxon>
        <taxon>Tremellomycetes</taxon>
        <taxon>Filobasidiales</taxon>
        <taxon>Filobasidiaceae</taxon>
        <taxon>Naganishia</taxon>
    </lineage>
</organism>
<name>A0ACC2VFI1_9TREE</name>
<protein>
    <submittedName>
        <fullName evidence="1">Uncharacterized protein</fullName>
    </submittedName>
</protein>
<evidence type="ECO:0000313" key="1">
    <source>
        <dbReference type="EMBL" id="KAJ9097818.1"/>
    </source>
</evidence>
<evidence type="ECO:0000313" key="2">
    <source>
        <dbReference type="Proteomes" id="UP001241377"/>
    </source>
</evidence>
<proteinExistence type="predicted"/>
<keyword evidence="2" id="KW-1185">Reference proteome</keyword>
<dbReference type="Proteomes" id="UP001241377">
    <property type="component" value="Unassembled WGS sequence"/>
</dbReference>
<accession>A0ACC2VFI1</accession>